<evidence type="ECO:0000313" key="3">
    <source>
        <dbReference type="Proteomes" id="UP000006319"/>
    </source>
</evidence>
<dbReference type="Proteomes" id="UP000006319">
    <property type="component" value="Unassembled WGS sequence"/>
</dbReference>
<dbReference type="AlphaFoldDB" id="K6VKA6"/>
<proteinExistence type="predicted"/>
<keyword evidence="3" id="KW-1185">Reference proteome</keyword>
<dbReference type="GeneID" id="14696419"/>
<accession>K6VKA6</accession>
<evidence type="ECO:0000256" key="1">
    <source>
        <dbReference type="SAM" id="MobiDB-lite"/>
    </source>
</evidence>
<gene>
    <name evidence="2" type="ORF">PCYB_006260</name>
</gene>
<dbReference type="EMBL" id="DF158052">
    <property type="protein sequence ID" value="GAB69877.1"/>
    <property type="molecule type" value="Genomic_DNA"/>
</dbReference>
<organism evidence="2 3">
    <name type="scientific">Plasmodium cynomolgi (strain B)</name>
    <dbReference type="NCBI Taxonomy" id="1120755"/>
    <lineage>
        <taxon>Eukaryota</taxon>
        <taxon>Sar</taxon>
        <taxon>Alveolata</taxon>
        <taxon>Apicomplexa</taxon>
        <taxon>Aconoidasida</taxon>
        <taxon>Haemosporida</taxon>
        <taxon>Plasmodiidae</taxon>
        <taxon>Plasmodium</taxon>
        <taxon>Plasmodium (Plasmodium)</taxon>
    </lineage>
</organism>
<evidence type="ECO:0000313" key="2">
    <source>
        <dbReference type="EMBL" id="GAB69877.1"/>
    </source>
</evidence>
<feature type="non-terminal residue" evidence="2">
    <location>
        <position position="345"/>
    </location>
</feature>
<dbReference type="OMA" id="RNAYEAD"/>
<reference evidence="2 3" key="1">
    <citation type="journal article" date="2012" name="Nat. Genet.">
        <title>Plasmodium cynomolgi genome sequences provide insight into Plasmodium vivax and the monkey malaria clade.</title>
        <authorList>
            <person name="Tachibana S."/>
            <person name="Sullivan S.A."/>
            <person name="Kawai S."/>
            <person name="Nakamura S."/>
            <person name="Kim H.R."/>
            <person name="Goto N."/>
            <person name="Arisue N."/>
            <person name="Palacpac N.M.Q."/>
            <person name="Honma H."/>
            <person name="Yagi M."/>
            <person name="Tougan T."/>
            <person name="Katakai Y."/>
            <person name="Kaneko O."/>
            <person name="Mita T."/>
            <person name="Kita K."/>
            <person name="Yasutomi Y."/>
            <person name="Sutton P.L."/>
            <person name="Shakhbatyan R."/>
            <person name="Horii T."/>
            <person name="Yasunaga T."/>
            <person name="Barnwell J.W."/>
            <person name="Escalante A.A."/>
            <person name="Carlton J.M."/>
            <person name="Tanabe K."/>
        </authorList>
    </citation>
    <scope>NUCLEOTIDE SEQUENCE [LARGE SCALE GENOMIC DNA]</scope>
    <source>
        <strain evidence="2 3">B</strain>
    </source>
</reference>
<name>K6VKA6_PLACD</name>
<dbReference type="PhylomeDB" id="K6VKA6"/>
<feature type="region of interest" description="Disordered" evidence="1">
    <location>
        <begin position="283"/>
        <end position="305"/>
    </location>
</feature>
<dbReference type="OrthoDB" id="389114at2759"/>
<dbReference type="VEuPathDB" id="PlasmoDB:PCYB_006260"/>
<feature type="compositionally biased region" description="Low complexity" evidence="1">
    <location>
        <begin position="292"/>
        <end position="303"/>
    </location>
</feature>
<protein>
    <submittedName>
        <fullName evidence="2">Uncharacterized protein</fullName>
    </submittedName>
</protein>
<sequence>MEMSHNTLDITKWENDVRSNFFSKQFNALNLINIIKQYPFLNAVWNIYNEFDKPVENKNDIGYSNYDNVCNRVAKDYIGTSDILKRFCVQLVRNLGCYSYNSVYYNLYKDRCAILYYWIYKSIKQHGINKDLITAIFYDYYSKLCTLERKANCFFDYTYYDKFKEPVNMIFLEIFQHNINTVIYTLNNSYGTIDYKLQRYICETVNLYNEMNKKYCLHNDPNYKRTCDALKIFKITYNGYLYEKYHNNYIIPPLDNVKNEDSLKCILQAKALEPVTTSEVNKETSSHLARVHSTSTDTSTHSTKVIDGIQVDSRLPTVFTADGTVGDGDTAGQFTILTEDNVENE</sequence>
<dbReference type="KEGG" id="pcy:PCYB_006260"/>
<dbReference type="RefSeq" id="XP_004228095.1">
    <property type="nucleotide sequence ID" value="XM_004228047.1"/>
</dbReference>